<evidence type="ECO:0000313" key="2">
    <source>
        <dbReference type="EMBL" id="SMO96146.1"/>
    </source>
</evidence>
<proteinExistence type="predicted"/>
<accession>A0A521FJ44</accession>
<name>A0A521FJ44_9BACT</name>
<dbReference type="Proteomes" id="UP000317557">
    <property type="component" value="Unassembled WGS sequence"/>
</dbReference>
<sequence>MFGHRPKPKQFDYPYRYYDPEKDEKEKRRKRIKFESHTRRRPAQFKTIVFFAVLLSLVVYLISL</sequence>
<evidence type="ECO:0000256" key="1">
    <source>
        <dbReference type="SAM" id="Phobius"/>
    </source>
</evidence>
<feature type="transmembrane region" description="Helical" evidence="1">
    <location>
        <begin position="43"/>
        <end position="62"/>
    </location>
</feature>
<gene>
    <name evidence="2" type="ORF">SAMN06265219_12033</name>
</gene>
<keyword evidence="1" id="KW-0812">Transmembrane</keyword>
<dbReference type="AlphaFoldDB" id="A0A521FJ44"/>
<keyword evidence="1" id="KW-0472">Membrane</keyword>
<protein>
    <submittedName>
        <fullName evidence="2">Uncharacterized protein</fullName>
    </submittedName>
</protein>
<keyword evidence="3" id="KW-1185">Reference proteome</keyword>
<keyword evidence="1" id="KW-1133">Transmembrane helix</keyword>
<organism evidence="2 3">
    <name type="scientific">Gracilimonas mengyeensis</name>
    <dbReference type="NCBI Taxonomy" id="1302730"/>
    <lineage>
        <taxon>Bacteria</taxon>
        <taxon>Pseudomonadati</taxon>
        <taxon>Balneolota</taxon>
        <taxon>Balneolia</taxon>
        <taxon>Balneolales</taxon>
        <taxon>Balneolaceae</taxon>
        <taxon>Gracilimonas</taxon>
    </lineage>
</organism>
<dbReference type="EMBL" id="FXTP01000020">
    <property type="protein sequence ID" value="SMO96146.1"/>
    <property type="molecule type" value="Genomic_DNA"/>
</dbReference>
<evidence type="ECO:0000313" key="3">
    <source>
        <dbReference type="Proteomes" id="UP000317557"/>
    </source>
</evidence>
<reference evidence="2 3" key="1">
    <citation type="submission" date="2017-05" db="EMBL/GenBank/DDBJ databases">
        <authorList>
            <person name="Varghese N."/>
            <person name="Submissions S."/>
        </authorList>
    </citation>
    <scope>NUCLEOTIDE SEQUENCE [LARGE SCALE GENOMIC DNA]</scope>
    <source>
        <strain evidence="2 3">DSM 21985</strain>
    </source>
</reference>